<evidence type="ECO:0000256" key="6">
    <source>
        <dbReference type="ARBA" id="ARBA00022989"/>
    </source>
</evidence>
<dbReference type="GO" id="GO:0005923">
    <property type="term" value="C:bicellular tight junction"/>
    <property type="evidence" value="ECO:0007669"/>
    <property type="project" value="UniProtKB-SubCell"/>
</dbReference>
<sequence length="233" mass="26217">MVVYVSRKQTSVNMVLLTTKFVQRASLFVSFGGLVTTIITTFLPLWKTMNSDLNEMENWYEGLWHMCIYTEEVGIHCKAFESFSALPLDTLASRVLMCISIATGFLGVAAAFFGLQGVEIGTGRERMKRTLLILGGVFIVVSGITTLAPVSLMAYIMVVKFWDENLPDVMPRWEYGEAMFSAWFAGLLLVVGGTFLFVAVCMGDHEAKLQSKILARNQEQRSRTRHYRKTEII</sequence>
<feature type="transmembrane region" description="Helical" evidence="8">
    <location>
        <begin position="91"/>
        <end position="118"/>
    </location>
</feature>
<keyword evidence="7 8" id="KW-0472">Membrane</keyword>
<proteinExistence type="inferred from homology"/>
<evidence type="ECO:0000256" key="2">
    <source>
        <dbReference type="ARBA" id="ARBA00022427"/>
    </source>
</evidence>
<dbReference type="InterPro" id="IPR004031">
    <property type="entry name" value="PMP22/EMP/MP20/Claudin"/>
</dbReference>
<keyword evidence="6 8" id="KW-1133">Transmembrane helix</keyword>
<keyword evidence="4 8" id="KW-0812">Transmembrane</keyword>
<comment type="similarity">
    <text evidence="1 8">Belongs to the claudin family.</text>
</comment>
<dbReference type="InterPro" id="IPR017974">
    <property type="entry name" value="Claudin_CS"/>
</dbReference>
<comment type="function">
    <text evidence="8">Claudins function as major constituents of the tight junction complexes that regulate the permeability of epithelia.</text>
</comment>
<comment type="subcellular location">
    <subcellularLocation>
        <location evidence="8">Cell junction</location>
        <location evidence="8">Tight junction</location>
    </subcellularLocation>
    <subcellularLocation>
        <location evidence="8">Cell membrane</location>
        <topology evidence="8">Multi-pass membrane protein</topology>
    </subcellularLocation>
</comment>
<evidence type="ECO:0000256" key="3">
    <source>
        <dbReference type="ARBA" id="ARBA00022475"/>
    </source>
</evidence>
<evidence type="ECO:0000256" key="5">
    <source>
        <dbReference type="ARBA" id="ARBA00022949"/>
    </source>
</evidence>
<dbReference type="Pfam" id="PF00822">
    <property type="entry name" value="PMP22_Claudin"/>
    <property type="match status" value="1"/>
</dbReference>
<dbReference type="GO" id="GO:0005198">
    <property type="term" value="F:structural molecule activity"/>
    <property type="evidence" value="ECO:0007669"/>
    <property type="project" value="InterPro"/>
</dbReference>
<dbReference type="AlphaFoldDB" id="A0A671P5R6"/>
<feature type="transmembrane region" description="Helical" evidence="8">
    <location>
        <begin position="21"/>
        <end position="46"/>
    </location>
</feature>
<keyword evidence="3 8" id="KW-1003">Cell membrane</keyword>
<evidence type="ECO:0000313" key="9">
    <source>
        <dbReference type="Ensembl" id="ENSSANP00000054049.1"/>
    </source>
</evidence>
<dbReference type="Gene3D" id="1.20.140.150">
    <property type="match status" value="1"/>
</dbReference>
<dbReference type="PANTHER" id="PTHR12002">
    <property type="entry name" value="CLAUDIN"/>
    <property type="match status" value="1"/>
</dbReference>
<evidence type="ECO:0000256" key="7">
    <source>
        <dbReference type="ARBA" id="ARBA00023136"/>
    </source>
</evidence>
<gene>
    <name evidence="9" type="primary">LOC107668741</name>
</gene>
<keyword evidence="10" id="KW-1185">Reference proteome</keyword>
<feature type="transmembrane region" description="Helical" evidence="8">
    <location>
        <begin position="130"/>
        <end position="158"/>
    </location>
</feature>
<dbReference type="PROSITE" id="PS01346">
    <property type="entry name" value="CLAUDIN"/>
    <property type="match status" value="1"/>
</dbReference>
<accession>A0A671P5R6</accession>
<dbReference type="GO" id="GO:0005886">
    <property type="term" value="C:plasma membrane"/>
    <property type="evidence" value="ECO:0007669"/>
    <property type="project" value="UniProtKB-SubCell"/>
</dbReference>
<feature type="transmembrane region" description="Helical" evidence="8">
    <location>
        <begin position="178"/>
        <end position="202"/>
    </location>
</feature>
<keyword evidence="2 8" id="KW-0796">Tight junction</keyword>
<dbReference type="PRINTS" id="PR01077">
    <property type="entry name" value="CLAUDIN"/>
</dbReference>
<evidence type="ECO:0000256" key="8">
    <source>
        <dbReference type="RuleBase" id="RU060637"/>
    </source>
</evidence>
<organism evidence="9 10">
    <name type="scientific">Sinocyclocheilus anshuiensis</name>
    <dbReference type="NCBI Taxonomy" id="1608454"/>
    <lineage>
        <taxon>Eukaryota</taxon>
        <taxon>Metazoa</taxon>
        <taxon>Chordata</taxon>
        <taxon>Craniata</taxon>
        <taxon>Vertebrata</taxon>
        <taxon>Euteleostomi</taxon>
        <taxon>Actinopterygii</taxon>
        <taxon>Neopterygii</taxon>
        <taxon>Teleostei</taxon>
        <taxon>Ostariophysi</taxon>
        <taxon>Cypriniformes</taxon>
        <taxon>Cyprinidae</taxon>
        <taxon>Cyprininae</taxon>
        <taxon>Sinocyclocheilus</taxon>
    </lineage>
</organism>
<protein>
    <recommendedName>
        <fullName evidence="8">Claudin</fullName>
    </recommendedName>
</protein>
<reference evidence="9" key="2">
    <citation type="submission" date="2025-09" db="UniProtKB">
        <authorList>
            <consortium name="Ensembl"/>
        </authorList>
    </citation>
    <scope>IDENTIFICATION</scope>
</reference>
<dbReference type="Proteomes" id="UP000472260">
    <property type="component" value="Unassembled WGS sequence"/>
</dbReference>
<evidence type="ECO:0000256" key="1">
    <source>
        <dbReference type="ARBA" id="ARBA00008295"/>
    </source>
</evidence>
<keyword evidence="5 8" id="KW-0965">Cell junction</keyword>
<reference evidence="9" key="1">
    <citation type="submission" date="2025-08" db="UniProtKB">
        <authorList>
            <consortium name="Ensembl"/>
        </authorList>
    </citation>
    <scope>IDENTIFICATION</scope>
</reference>
<dbReference type="InterPro" id="IPR006187">
    <property type="entry name" value="Claudin"/>
</dbReference>
<name>A0A671P5R6_9TELE</name>
<evidence type="ECO:0000313" key="10">
    <source>
        <dbReference type="Proteomes" id="UP000472260"/>
    </source>
</evidence>
<evidence type="ECO:0000256" key="4">
    <source>
        <dbReference type="ARBA" id="ARBA00022692"/>
    </source>
</evidence>
<dbReference type="Ensembl" id="ENSSANT00000057470.1">
    <property type="protein sequence ID" value="ENSSANP00000054049.1"/>
    <property type="gene ID" value="ENSSANG00000027045.1"/>
</dbReference>